<comment type="similarity">
    <text evidence="1">Belongs to the LysR transcriptional regulatory family.</text>
</comment>
<evidence type="ECO:0000313" key="7">
    <source>
        <dbReference type="Proteomes" id="UP000249590"/>
    </source>
</evidence>
<dbReference type="GO" id="GO:0003700">
    <property type="term" value="F:DNA-binding transcription factor activity"/>
    <property type="evidence" value="ECO:0007669"/>
    <property type="project" value="InterPro"/>
</dbReference>
<protein>
    <submittedName>
        <fullName evidence="6">LysR family transcriptional regulator</fullName>
    </submittedName>
</protein>
<evidence type="ECO:0000256" key="4">
    <source>
        <dbReference type="ARBA" id="ARBA00023163"/>
    </source>
</evidence>
<keyword evidence="7" id="KW-1185">Reference proteome</keyword>
<dbReference type="Proteomes" id="UP000249590">
    <property type="component" value="Unassembled WGS sequence"/>
</dbReference>
<reference evidence="6 7" key="1">
    <citation type="submission" date="2018-05" db="EMBL/GenBank/DDBJ databases">
        <title>Acuticoccus sediminis sp. nov., isolated from deep-sea sediment of Indian Ocean.</title>
        <authorList>
            <person name="Liu X."/>
            <person name="Lai Q."/>
            <person name="Du Y."/>
            <person name="Sun F."/>
            <person name="Zhang X."/>
            <person name="Wang S."/>
            <person name="Shao Z."/>
        </authorList>
    </citation>
    <scope>NUCLEOTIDE SEQUENCE [LARGE SCALE GENOMIC DNA]</scope>
    <source>
        <strain evidence="6 7">PTG4-2</strain>
    </source>
</reference>
<evidence type="ECO:0000256" key="3">
    <source>
        <dbReference type="ARBA" id="ARBA00023125"/>
    </source>
</evidence>
<sequence>MANINLKLLQTFVLAVEHGSFRKAADASNRSPSAVSMQIRDLEAQIGIALFNRSAHTISLTPDGQILYDQVAQAIEHVEASLDQIKDVAARRRTKVRIACVPSLAASRLGRILATFKLRYPRSIVEVVEASTATALGLIRDQQVELFIGPEAAGANDVSFEPVIADKIVACVPKALHSGETTFRFGDLESFPHIALNHKSSLRGLIDQLAAEADVRLDLRYEVESAHSALSFVSAGLGICLLSRMSVWGHPAPDTVIVPLDHPMAYRMVGIVTARGHVHHNFSGQLIDLIRSDLQALDRSWS</sequence>
<dbReference type="FunFam" id="1.10.10.10:FF:000001">
    <property type="entry name" value="LysR family transcriptional regulator"/>
    <property type="match status" value="1"/>
</dbReference>
<gene>
    <name evidence="6" type="ORF">DLJ53_26785</name>
</gene>
<dbReference type="InterPro" id="IPR050950">
    <property type="entry name" value="HTH-type_LysR_regulators"/>
</dbReference>
<dbReference type="Gene3D" id="1.10.10.10">
    <property type="entry name" value="Winged helix-like DNA-binding domain superfamily/Winged helix DNA-binding domain"/>
    <property type="match status" value="1"/>
</dbReference>
<dbReference type="PANTHER" id="PTHR30419">
    <property type="entry name" value="HTH-TYPE TRANSCRIPTIONAL REGULATOR YBHD"/>
    <property type="match status" value="1"/>
</dbReference>
<dbReference type="Pfam" id="PF00126">
    <property type="entry name" value="HTH_1"/>
    <property type="match status" value="1"/>
</dbReference>
<dbReference type="InterPro" id="IPR005119">
    <property type="entry name" value="LysR_subst-bd"/>
</dbReference>
<dbReference type="OrthoDB" id="9813056at2"/>
<evidence type="ECO:0000256" key="2">
    <source>
        <dbReference type="ARBA" id="ARBA00023015"/>
    </source>
</evidence>
<dbReference type="InterPro" id="IPR036388">
    <property type="entry name" value="WH-like_DNA-bd_sf"/>
</dbReference>
<dbReference type="EMBL" id="QHHQ01000007">
    <property type="protein sequence ID" value="RAH98316.1"/>
    <property type="molecule type" value="Genomic_DNA"/>
</dbReference>
<organism evidence="6 7">
    <name type="scientific">Acuticoccus sediminis</name>
    <dbReference type="NCBI Taxonomy" id="2184697"/>
    <lineage>
        <taxon>Bacteria</taxon>
        <taxon>Pseudomonadati</taxon>
        <taxon>Pseudomonadota</taxon>
        <taxon>Alphaproteobacteria</taxon>
        <taxon>Hyphomicrobiales</taxon>
        <taxon>Amorphaceae</taxon>
        <taxon>Acuticoccus</taxon>
    </lineage>
</organism>
<dbReference type="Pfam" id="PF03466">
    <property type="entry name" value="LysR_substrate"/>
    <property type="match status" value="1"/>
</dbReference>
<dbReference type="InterPro" id="IPR000847">
    <property type="entry name" value="LysR_HTH_N"/>
</dbReference>
<dbReference type="GO" id="GO:0005829">
    <property type="term" value="C:cytosol"/>
    <property type="evidence" value="ECO:0007669"/>
    <property type="project" value="TreeGrafter"/>
</dbReference>
<dbReference type="PANTHER" id="PTHR30419:SF8">
    <property type="entry name" value="NITROGEN ASSIMILATION TRANSCRIPTIONAL ACTIVATOR-RELATED"/>
    <property type="match status" value="1"/>
</dbReference>
<evidence type="ECO:0000259" key="5">
    <source>
        <dbReference type="PROSITE" id="PS50931"/>
    </source>
</evidence>
<evidence type="ECO:0000256" key="1">
    <source>
        <dbReference type="ARBA" id="ARBA00009437"/>
    </source>
</evidence>
<dbReference type="SUPFAM" id="SSF53850">
    <property type="entry name" value="Periplasmic binding protein-like II"/>
    <property type="match status" value="1"/>
</dbReference>
<dbReference type="Gene3D" id="3.40.190.10">
    <property type="entry name" value="Periplasmic binding protein-like II"/>
    <property type="match status" value="2"/>
</dbReference>
<dbReference type="InterPro" id="IPR036390">
    <property type="entry name" value="WH_DNA-bd_sf"/>
</dbReference>
<accession>A0A8B2NJ56</accession>
<evidence type="ECO:0000313" key="6">
    <source>
        <dbReference type="EMBL" id="RAH98316.1"/>
    </source>
</evidence>
<name>A0A8B2NJ56_9HYPH</name>
<dbReference type="AlphaFoldDB" id="A0A8B2NJ56"/>
<keyword evidence="2" id="KW-0805">Transcription regulation</keyword>
<proteinExistence type="inferred from homology"/>
<comment type="caution">
    <text evidence="6">The sequence shown here is derived from an EMBL/GenBank/DDBJ whole genome shotgun (WGS) entry which is preliminary data.</text>
</comment>
<dbReference type="SUPFAM" id="SSF46785">
    <property type="entry name" value="Winged helix' DNA-binding domain"/>
    <property type="match status" value="1"/>
</dbReference>
<keyword evidence="3" id="KW-0238">DNA-binding</keyword>
<keyword evidence="4" id="KW-0804">Transcription</keyword>
<dbReference type="RefSeq" id="WP_111351141.1">
    <property type="nucleotide sequence ID" value="NZ_JAIWKD010000006.1"/>
</dbReference>
<dbReference type="PROSITE" id="PS50931">
    <property type="entry name" value="HTH_LYSR"/>
    <property type="match status" value="1"/>
</dbReference>
<feature type="domain" description="HTH lysR-type" evidence="5">
    <location>
        <begin position="4"/>
        <end position="61"/>
    </location>
</feature>
<dbReference type="GO" id="GO:0003677">
    <property type="term" value="F:DNA binding"/>
    <property type="evidence" value="ECO:0007669"/>
    <property type="project" value="UniProtKB-KW"/>
</dbReference>